<reference evidence="2" key="1">
    <citation type="journal article" date="2019" name="Int. J. Syst. Evol. Microbiol.">
        <title>The Global Catalogue of Microorganisms (GCM) 10K type strain sequencing project: providing services to taxonomists for standard genome sequencing and annotation.</title>
        <authorList>
            <consortium name="The Broad Institute Genomics Platform"/>
            <consortium name="The Broad Institute Genome Sequencing Center for Infectious Disease"/>
            <person name="Wu L."/>
            <person name="Ma J."/>
        </authorList>
    </citation>
    <scope>NUCLEOTIDE SEQUENCE [LARGE SCALE GENOMIC DNA]</scope>
    <source>
        <strain evidence="2">JCM 31696</strain>
    </source>
</reference>
<evidence type="ECO:0000313" key="1">
    <source>
        <dbReference type="EMBL" id="MFD0855632.1"/>
    </source>
</evidence>
<feature type="non-terminal residue" evidence="1">
    <location>
        <position position="1"/>
    </location>
</feature>
<sequence length="155" mass="16423">STTARSGTFGPAAFRAQDGRTVASRSVAFGGDKRRIDVKPFYRDGGYLVAVFEIVNEGPGMIPPDAVYPHKDYLGGAFTSFSVNVPGGTEVYRAVRIGPPAANSATYVDPGRATFRTAANEPIRGFVYLPFPPGDPKSVVFDAGAFGKFNNVPVS</sequence>
<name>A0ABW3CPV2_9ACTN</name>
<dbReference type="Proteomes" id="UP001597083">
    <property type="component" value="Unassembled WGS sequence"/>
</dbReference>
<proteinExistence type="predicted"/>
<gene>
    <name evidence="1" type="ORF">ACFQ07_25550</name>
</gene>
<organism evidence="1 2">
    <name type="scientific">Actinomadura adrarensis</name>
    <dbReference type="NCBI Taxonomy" id="1819600"/>
    <lineage>
        <taxon>Bacteria</taxon>
        <taxon>Bacillati</taxon>
        <taxon>Actinomycetota</taxon>
        <taxon>Actinomycetes</taxon>
        <taxon>Streptosporangiales</taxon>
        <taxon>Thermomonosporaceae</taxon>
        <taxon>Actinomadura</taxon>
    </lineage>
</organism>
<comment type="caution">
    <text evidence="1">The sequence shown here is derived from an EMBL/GenBank/DDBJ whole genome shotgun (WGS) entry which is preliminary data.</text>
</comment>
<accession>A0ABW3CPV2</accession>
<evidence type="ECO:0008006" key="3">
    <source>
        <dbReference type="Google" id="ProtNLM"/>
    </source>
</evidence>
<evidence type="ECO:0000313" key="2">
    <source>
        <dbReference type="Proteomes" id="UP001597083"/>
    </source>
</evidence>
<keyword evidence="2" id="KW-1185">Reference proteome</keyword>
<dbReference type="EMBL" id="JBHTIR010003698">
    <property type="protein sequence ID" value="MFD0855632.1"/>
    <property type="molecule type" value="Genomic_DNA"/>
</dbReference>
<protein>
    <recommendedName>
        <fullName evidence="3">DUF4352 domain-containing protein</fullName>
    </recommendedName>
</protein>